<name>A0A0D3ELY1_9ORYZ</name>
<sequence>MPPPPPSPYTPCSSILYSKSSIRASSDPPRQAGNPHTPATFVAVVNILSARARSLRSTLMPPPSLCDSLPWNCGHATSALLSIPSPTEPEARDTRPEVSVHFCLCSRAWRGADSGRRHLLQAGMWIDHIVMIGSIPKDRLESKDRNQ</sequence>
<dbReference type="HOGENOM" id="CLU_2053320_0_0_1"/>
<dbReference type="Gramene" id="OBART01G09930.1">
    <property type="protein sequence ID" value="OBART01G09930.1"/>
    <property type="gene ID" value="OBART01G09930"/>
</dbReference>
<dbReference type="AlphaFoldDB" id="A0A0D3ELY1"/>
<organism evidence="1">
    <name type="scientific">Oryza barthii</name>
    <dbReference type="NCBI Taxonomy" id="65489"/>
    <lineage>
        <taxon>Eukaryota</taxon>
        <taxon>Viridiplantae</taxon>
        <taxon>Streptophyta</taxon>
        <taxon>Embryophyta</taxon>
        <taxon>Tracheophyta</taxon>
        <taxon>Spermatophyta</taxon>
        <taxon>Magnoliopsida</taxon>
        <taxon>Liliopsida</taxon>
        <taxon>Poales</taxon>
        <taxon>Poaceae</taxon>
        <taxon>BOP clade</taxon>
        <taxon>Oryzoideae</taxon>
        <taxon>Oryzeae</taxon>
        <taxon>Oryzinae</taxon>
        <taxon>Oryza</taxon>
    </lineage>
</organism>
<dbReference type="PaxDb" id="65489-OBART01G09930.1"/>
<evidence type="ECO:0000313" key="2">
    <source>
        <dbReference type="Proteomes" id="UP000026960"/>
    </source>
</evidence>
<proteinExistence type="predicted"/>
<reference evidence="1" key="1">
    <citation type="journal article" date="2009" name="Rice">
        <title>De Novo Next Generation Sequencing of Plant Genomes.</title>
        <authorList>
            <person name="Rounsley S."/>
            <person name="Marri P.R."/>
            <person name="Yu Y."/>
            <person name="He R."/>
            <person name="Sisneros N."/>
            <person name="Goicoechea J.L."/>
            <person name="Lee S.J."/>
            <person name="Angelova A."/>
            <person name="Kudrna D."/>
            <person name="Luo M."/>
            <person name="Affourtit J."/>
            <person name="Desany B."/>
            <person name="Knight J."/>
            <person name="Niazi F."/>
            <person name="Egholm M."/>
            <person name="Wing R.A."/>
        </authorList>
    </citation>
    <scope>NUCLEOTIDE SEQUENCE [LARGE SCALE GENOMIC DNA]</scope>
    <source>
        <strain evidence="1">cv. IRGC 105608</strain>
    </source>
</reference>
<protein>
    <submittedName>
        <fullName evidence="1">Uncharacterized protein</fullName>
    </submittedName>
</protein>
<dbReference type="Proteomes" id="UP000026960">
    <property type="component" value="Chromosome 1"/>
</dbReference>
<accession>A0A0D3ELY1</accession>
<evidence type="ECO:0000313" key="1">
    <source>
        <dbReference type="EnsemblPlants" id="OBART01G09930.1"/>
    </source>
</evidence>
<keyword evidence="2" id="KW-1185">Reference proteome</keyword>
<reference evidence="1" key="2">
    <citation type="submission" date="2015-03" db="UniProtKB">
        <authorList>
            <consortium name="EnsemblPlants"/>
        </authorList>
    </citation>
    <scope>IDENTIFICATION</scope>
</reference>
<dbReference type="EnsemblPlants" id="OBART01G09930.1">
    <property type="protein sequence ID" value="OBART01G09930.1"/>
    <property type="gene ID" value="OBART01G09930"/>
</dbReference>